<dbReference type="EMBL" id="NFLB01000005">
    <property type="protein sequence ID" value="OUQ05442.1"/>
    <property type="molecule type" value="Genomic_DNA"/>
</dbReference>
<comment type="catalytic activity">
    <reaction evidence="8 10">
        <text>L-aspartyl-tRNA(Asn) + L-glutamine + ATP + H2O = L-asparaginyl-tRNA(Asn) + L-glutamate + ADP + phosphate + 2 H(+)</text>
        <dbReference type="Rhea" id="RHEA:14513"/>
        <dbReference type="Rhea" id="RHEA-COMP:9674"/>
        <dbReference type="Rhea" id="RHEA-COMP:9677"/>
        <dbReference type="ChEBI" id="CHEBI:15377"/>
        <dbReference type="ChEBI" id="CHEBI:15378"/>
        <dbReference type="ChEBI" id="CHEBI:29985"/>
        <dbReference type="ChEBI" id="CHEBI:30616"/>
        <dbReference type="ChEBI" id="CHEBI:43474"/>
        <dbReference type="ChEBI" id="CHEBI:58359"/>
        <dbReference type="ChEBI" id="CHEBI:78515"/>
        <dbReference type="ChEBI" id="CHEBI:78516"/>
        <dbReference type="ChEBI" id="CHEBI:456216"/>
    </reaction>
</comment>
<evidence type="ECO:0000313" key="12">
    <source>
        <dbReference type="EMBL" id="OUQ05442.1"/>
    </source>
</evidence>
<evidence type="ECO:0000256" key="2">
    <source>
        <dbReference type="ARBA" id="ARBA00011123"/>
    </source>
</evidence>
<reference evidence="13" key="1">
    <citation type="submission" date="2017-04" db="EMBL/GenBank/DDBJ databases">
        <title>Function of individual gut microbiota members based on whole genome sequencing of pure cultures obtained from chicken caecum.</title>
        <authorList>
            <person name="Medvecky M."/>
            <person name="Cejkova D."/>
            <person name="Polansky O."/>
            <person name="Karasova D."/>
            <person name="Kubasova T."/>
            <person name="Cizek A."/>
            <person name="Rychlik I."/>
        </authorList>
    </citation>
    <scope>NUCLEOTIDE SEQUENCE [LARGE SCALE GENOMIC DNA]</scope>
    <source>
        <strain evidence="13">An149</strain>
    </source>
</reference>
<evidence type="ECO:0000313" key="13">
    <source>
        <dbReference type="Proteomes" id="UP000196258"/>
    </source>
</evidence>
<comment type="function">
    <text evidence="7 10">Allows the formation of correctly charged Asn-tRNA(Asn) or Gln-tRNA(Gln) through the transamidation of misacylated Asp-tRNA(Asn) or Glu-tRNA(Gln) in organisms which lack either or both of asparaginyl-tRNA or glutaminyl-tRNA synthetases. The reaction takes place in the presence of glutamine and ATP through an activated phospho-Asp-tRNA(Asn) or phospho-Glu-tRNA(Gln).</text>
</comment>
<dbReference type="InterPro" id="IPR017958">
    <property type="entry name" value="Gln-tRNA_amidoTrfase_suB_CS"/>
</dbReference>
<keyword evidence="4 10" id="KW-0547">Nucleotide-binding</keyword>
<dbReference type="GO" id="GO:0050567">
    <property type="term" value="F:glutaminyl-tRNA synthase (glutamine-hydrolyzing) activity"/>
    <property type="evidence" value="ECO:0007669"/>
    <property type="project" value="UniProtKB-UniRule"/>
</dbReference>
<proteinExistence type="inferred from homology"/>
<evidence type="ECO:0000256" key="3">
    <source>
        <dbReference type="ARBA" id="ARBA00022598"/>
    </source>
</evidence>
<keyword evidence="3 10" id="KW-0436">Ligase</keyword>
<evidence type="ECO:0000259" key="11">
    <source>
        <dbReference type="SMART" id="SM00845"/>
    </source>
</evidence>
<evidence type="ECO:0000256" key="8">
    <source>
        <dbReference type="ARBA" id="ARBA00047380"/>
    </source>
</evidence>
<dbReference type="PANTHER" id="PTHR11659">
    <property type="entry name" value="GLUTAMYL-TRNA GLN AMIDOTRANSFERASE SUBUNIT B MITOCHONDRIAL AND PROKARYOTIC PET112-RELATED"/>
    <property type="match status" value="1"/>
</dbReference>
<name>A0A1Y4QLN1_9FIRM</name>
<accession>A0A1Y4QLN1</accession>
<dbReference type="InterPro" id="IPR014746">
    <property type="entry name" value="Gln_synth/guanido_kin_cat_dom"/>
</dbReference>
<dbReference type="GO" id="GO:0006412">
    <property type="term" value="P:translation"/>
    <property type="evidence" value="ECO:0007669"/>
    <property type="project" value="UniProtKB-UniRule"/>
</dbReference>
<dbReference type="Pfam" id="PF02934">
    <property type="entry name" value="GatB_N"/>
    <property type="match status" value="1"/>
</dbReference>
<dbReference type="NCBIfam" id="NF004012">
    <property type="entry name" value="PRK05477.1-2"/>
    <property type="match status" value="1"/>
</dbReference>
<evidence type="ECO:0000256" key="10">
    <source>
        <dbReference type="HAMAP-Rule" id="MF_00121"/>
    </source>
</evidence>
<comment type="similarity">
    <text evidence="1 10">Belongs to the GatB/GatE family. GatB subfamily.</text>
</comment>
<dbReference type="Pfam" id="PF02637">
    <property type="entry name" value="GatB_Yqey"/>
    <property type="match status" value="1"/>
</dbReference>
<dbReference type="Gene3D" id="1.10.150.380">
    <property type="entry name" value="GatB domain, N-terminal subdomain"/>
    <property type="match status" value="1"/>
</dbReference>
<dbReference type="InterPro" id="IPR018027">
    <property type="entry name" value="Asn/Gln_amidotransferase"/>
</dbReference>
<dbReference type="InterPro" id="IPR004413">
    <property type="entry name" value="GatB"/>
</dbReference>
<dbReference type="SUPFAM" id="SSF89095">
    <property type="entry name" value="GatB/YqeY motif"/>
    <property type="match status" value="1"/>
</dbReference>
<dbReference type="EC" id="6.3.5.-" evidence="10"/>
<feature type="domain" description="Asn/Gln amidotransferase" evidence="11">
    <location>
        <begin position="325"/>
        <end position="472"/>
    </location>
</feature>
<dbReference type="GO" id="GO:0005524">
    <property type="term" value="F:ATP binding"/>
    <property type="evidence" value="ECO:0007669"/>
    <property type="project" value="UniProtKB-KW"/>
</dbReference>
<keyword evidence="6 10" id="KW-0648">Protein biosynthesis</keyword>
<dbReference type="NCBIfam" id="TIGR00133">
    <property type="entry name" value="gatB"/>
    <property type="match status" value="1"/>
</dbReference>
<dbReference type="AlphaFoldDB" id="A0A1Y4QLN1"/>
<gene>
    <name evidence="10" type="primary">gatB</name>
    <name evidence="12" type="ORF">B5E91_05320</name>
</gene>
<dbReference type="SUPFAM" id="SSF55931">
    <property type="entry name" value="Glutamine synthetase/guanido kinase"/>
    <property type="match status" value="1"/>
</dbReference>
<dbReference type="InterPro" id="IPR042114">
    <property type="entry name" value="GatB_C_1"/>
</dbReference>
<dbReference type="PANTHER" id="PTHR11659:SF0">
    <property type="entry name" value="GLUTAMYL-TRNA(GLN) AMIDOTRANSFERASE SUBUNIT B, MITOCHONDRIAL"/>
    <property type="match status" value="1"/>
</dbReference>
<dbReference type="InterPro" id="IPR023168">
    <property type="entry name" value="GatB_Yqey_C_2"/>
</dbReference>
<dbReference type="FunFam" id="1.10.10.410:FF:000001">
    <property type="entry name" value="Aspartyl/glutamyl-tRNA(Asn/Gln) amidotransferase subunit B"/>
    <property type="match status" value="1"/>
</dbReference>
<protein>
    <recommendedName>
        <fullName evidence="10">Aspartyl/glutamyl-tRNA(Asn/Gln) amidotransferase subunit B</fullName>
        <shortName evidence="10">Asp/Glu-ADT subunit B</shortName>
        <ecNumber evidence="10">6.3.5.-</ecNumber>
    </recommendedName>
</protein>
<dbReference type="NCBIfam" id="NF004014">
    <property type="entry name" value="PRK05477.1-4"/>
    <property type="match status" value="1"/>
</dbReference>
<evidence type="ECO:0000256" key="5">
    <source>
        <dbReference type="ARBA" id="ARBA00022840"/>
    </source>
</evidence>
<dbReference type="InterPro" id="IPR006075">
    <property type="entry name" value="Asn/Gln-tRNA_Trfase_suB/E_cat"/>
</dbReference>
<keyword evidence="5 10" id="KW-0067">ATP-binding</keyword>
<evidence type="ECO:0000256" key="4">
    <source>
        <dbReference type="ARBA" id="ARBA00022741"/>
    </source>
</evidence>
<evidence type="ECO:0000256" key="7">
    <source>
        <dbReference type="ARBA" id="ARBA00024799"/>
    </source>
</evidence>
<dbReference type="Gene3D" id="1.10.10.410">
    <property type="match status" value="1"/>
</dbReference>
<dbReference type="GO" id="GO:0070681">
    <property type="term" value="P:glutaminyl-tRNAGln biosynthesis via transamidation"/>
    <property type="evidence" value="ECO:0007669"/>
    <property type="project" value="TreeGrafter"/>
</dbReference>
<evidence type="ECO:0000256" key="1">
    <source>
        <dbReference type="ARBA" id="ARBA00005306"/>
    </source>
</evidence>
<comment type="caution">
    <text evidence="12">The sequence shown here is derived from an EMBL/GenBank/DDBJ whole genome shotgun (WGS) entry which is preliminary data.</text>
</comment>
<dbReference type="InterPro" id="IPR017959">
    <property type="entry name" value="Asn/Gln-tRNA_amidoTrfase_suB/E"/>
</dbReference>
<evidence type="ECO:0000256" key="9">
    <source>
        <dbReference type="ARBA" id="ARBA00047913"/>
    </source>
</evidence>
<dbReference type="RefSeq" id="WP_087255841.1">
    <property type="nucleotide sequence ID" value="NZ_CAJKXS010000005.1"/>
</dbReference>
<comment type="catalytic activity">
    <reaction evidence="9 10">
        <text>L-glutamyl-tRNA(Gln) + L-glutamine + ATP + H2O = L-glutaminyl-tRNA(Gln) + L-glutamate + ADP + phosphate + H(+)</text>
        <dbReference type="Rhea" id="RHEA:17521"/>
        <dbReference type="Rhea" id="RHEA-COMP:9681"/>
        <dbReference type="Rhea" id="RHEA-COMP:9684"/>
        <dbReference type="ChEBI" id="CHEBI:15377"/>
        <dbReference type="ChEBI" id="CHEBI:15378"/>
        <dbReference type="ChEBI" id="CHEBI:29985"/>
        <dbReference type="ChEBI" id="CHEBI:30616"/>
        <dbReference type="ChEBI" id="CHEBI:43474"/>
        <dbReference type="ChEBI" id="CHEBI:58359"/>
        <dbReference type="ChEBI" id="CHEBI:78520"/>
        <dbReference type="ChEBI" id="CHEBI:78521"/>
        <dbReference type="ChEBI" id="CHEBI:456216"/>
    </reaction>
</comment>
<dbReference type="InterPro" id="IPR003789">
    <property type="entry name" value="Asn/Gln_tRNA_amidoTrase-B-like"/>
</dbReference>
<sequence length="477" mass="54129">MNFEVVIGLEVHCELKTKSKMFSGSPVSFGEAPNTKVNIVDMGMTGAMPVLNKSGVEYAIRVCGALNMEIDELVCFDRKNYYYSDLPKGFQITQDRRPIGRNGTMKIEVDGQKQVIEIERLHMEEDTAKQFHFDDYSLIDYNRAGIPLIEIVTKPTIRSGKAAAAYLEKLRQILLFTDVSDAKMEEGSMRCDVNVSIRPFGSDKFGTRTEIKNLNSISNVQKAIEYEVARQEKVLITGGQVLQETRRYDEDKKETVVMRAKGDAVDYKYYPEPNILPIRLDHQWVQDIIANIPEMPESRVERYINEYKIPKTDALILVQTKEISDFFDSIVTYTEHYKIACNWLLGEVQAYLNKNNLIISDTLLTPEYLAKMINYIQDGTISSKQGKKVFEILMAEGKDPEVIIEENNMKQISSPEELTKIINEVLDANPQSIEDYGNGKDRAVGFLVGQIMKKTGGQANPGLTSKLLIELLKERIS</sequence>
<organism evidence="12 13">
    <name type="scientific">Thomasclavelia spiroformis</name>
    <dbReference type="NCBI Taxonomy" id="29348"/>
    <lineage>
        <taxon>Bacteria</taxon>
        <taxon>Bacillati</taxon>
        <taxon>Bacillota</taxon>
        <taxon>Erysipelotrichia</taxon>
        <taxon>Erysipelotrichales</taxon>
        <taxon>Coprobacillaceae</taxon>
        <taxon>Thomasclavelia</taxon>
    </lineage>
</organism>
<dbReference type="HAMAP" id="MF_00121">
    <property type="entry name" value="GatB"/>
    <property type="match status" value="1"/>
</dbReference>
<comment type="subunit">
    <text evidence="2 10">Heterotrimer of A, B and C subunits.</text>
</comment>
<dbReference type="PROSITE" id="PS01234">
    <property type="entry name" value="GATB"/>
    <property type="match status" value="1"/>
</dbReference>
<evidence type="ECO:0000256" key="6">
    <source>
        <dbReference type="ARBA" id="ARBA00022917"/>
    </source>
</evidence>
<dbReference type="Proteomes" id="UP000196258">
    <property type="component" value="Unassembled WGS sequence"/>
</dbReference>
<dbReference type="GO" id="GO:0050566">
    <property type="term" value="F:asparaginyl-tRNA synthase (glutamine-hydrolyzing) activity"/>
    <property type="evidence" value="ECO:0007669"/>
    <property type="project" value="RHEA"/>
</dbReference>
<dbReference type="SMART" id="SM00845">
    <property type="entry name" value="GatB_Yqey"/>
    <property type="match status" value="1"/>
</dbReference>